<evidence type="ECO:0000313" key="1">
    <source>
        <dbReference type="EMBL" id="MCI3276265.1"/>
    </source>
</evidence>
<sequence length="123" mass="13331">MTSVLAVAISLCTLVVTTAFAVRNERRARRAEAARDRLKLLIEQDDECELRNVSDQGAIEVSVMSRGLPGRSGDGLVMEQAVLEPNEAVRFSLPGVTYLDHPPQLWMRISGVGLLAVPFVAAA</sequence>
<name>A0ABS9YI83_9ACTN</name>
<proteinExistence type="predicted"/>
<accession>A0ABS9YI83</accession>
<keyword evidence="2" id="KW-1185">Reference proteome</keyword>
<protein>
    <submittedName>
        <fullName evidence="1">Uncharacterized protein</fullName>
    </submittedName>
</protein>
<dbReference type="EMBL" id="JALDAY010000011">
    <property type="protein sequence ID" value="MCI3276265.1"/>
    <property type="molecule type" value="Genomic_DNA"/>
</dbReference>
<organism evidence="1 2">
    <name type="scientific">Streptomyces cylindrosporus</name>
    <dbReference type="NCBI Taxonomy" id="2927583"/>
    <lineage>
        <taxon>Bacteria</taxon>
        <taxon>Bacillati</taxon>
        <taxon>Actinomycetota</taxon>
        <taxon>Actinomycetes</taxon>
        <taxon>Kitasatosporales</taxon>
        <taxon>Streptomycetaceae</taxon>
        <taxon>Streptomyces</taxon>
    </lineage>
</organism>
<gene>
    <name evidence="1" type="ORF">MQP27_34830</name>
</gene>
<comment type="caution">
    <text evidence="1">The sequence shown here is derived from an EMBL/GenBank/DDBJ whole genome shotgun (WGS) entry which is preliminary data.</text>
</comment>
<evidence type="ECO:0000313" key="2">
    <source>
        <dbReference type="Proteomes" id="UP001165269"/>
    </source>
</evidence>
<dbReference type="RefSeq" id="WP_242772662.1">
    <property type="nucleotide sequence ID" value="NZ_JALDAY010000011.1"/>
</dbReference>
<dbReference type="Proteomes" id="UP001165269">
    <property type="component" value="Unassembled WGS sequence"/>
</dbReference>
<reference evidence="1" key="1">
    <citation type="submission" date="2022-03" db="EMBL/GenBank/DDBJ databases">
        <title>Streptomyces 7R015 and 7R016 isolated from Barleria lupulina in Thailand.</title>
        <authorList>
            <person name="Kanchanasin P."/>
            <person name="Phongsopitanun W."/>
            <person name="Tanasupawat S."/>
        </authorList>
    </citation>
    <scope>NUCLEOTIDE SEQUENCE</scope>
    <source>
        <strain evidence="1">7R015</strain>
    </source>
</reference>